<dbReference type="GO" id="GO:0005516">
    <property type="term" value="F:calmodulin binding"/>
    <property type="evidence" value="ECO:0007669"/>
    <property type="project" value="TreeGrafter"/>
</dbReference>
<organism evidence="4 5">
    <name type="scientific">Saccharomycopsis crataegensis</name>
    <dbReference type="NCBI Taxonomy" id="43959"/>
    <lineage>
        <taxon>Eukaryota</taxon>
        <taxon>Fungi</taxon>
        <taxon>Dikarya</taxon>
        <taxon>Ascomycota</taxon>
        <taxon>Saccharomycotina</taxon>
        <taxon>Saccharomycetes</taxon>
        <taxon>Saccharomycopsidaceae</taxon>
        <taxon>Saccharomycopsis</taxon>
    </lineage>
</organism>
<dbReference type="GO" id="GO:1903479">
    <property type="term" value="P:mitotic actomyosin contractile ring assembly actin filament organization"/>
    <property type="evidence" value="ECO:0007669"/>
    <property type="project" value="TreeGrafter"/>
</dbReference>
<protein>
    <submittedName>
        <fullName evidence="4">Iqg1 protein</fullName>
    </submittedName>
</protein>
<evidence type="ECO:0000259" key="3">
    <source>
        <dbReference type="PROSITE" id="PS50021"/>
    </source>
</evidence>
<dbReference type="SUPFAM" id="SSF143885">
    <property type="entry name" value="RGC domain-like"/>
    <property type="match status" value="1"/>
</dbReference>
<dbReference type="PROSITE" id="PS50096">
    <property type="entry name" value="IQ"/>
    <property type="match status" value="3"/>
</dbReference>
<dbReference type="PANTHER" id="PTHR14149:SF14">
    <property type="entry name" value="CALPONIN-HOMOLOGY (CH) DOMAIN-CONTAINING PROTEIN"/>
    <property type="match status" value="1"/>
</dbReference>
<dbReference type="InterPro" id="IPR000593">
    <property type="entry name" value="RasGAP_C"/>
</dbReference>
<dbReference type="SUPFAM" id="SSF48350">
    <property type="entry name" value="GTPase activation domain, GAP"/>
    <property type="match status" value="1"/>
</dbReference>
<dbReference type="Pfam" id="PF03836">
    <property type="entry name" value="RasGAP_C"/>
    <property type="match status" value="1"/>
</dbReference>
<dbReference type="Pfam" id="PF00616">
    <property type="entry name" value="RasGAP"/>
    <property type="match status" value="1"/>
</dbReference>
<dbReference type="InterPro" id="IPR001715">
    <property type="entry name" value="CH_dom"/>
</dbReference>
<dbReference type="PROSITE" id="PS50021">
    <property type="entry name" value="CH"/>
    <property type="match status" value="1"/>
</dbReference>
<dbReference type="GO" id="GO:0110085">
    <property type="term" value="C:mitotic actomyosin contractile ring"/>
    <property type="evidence" value="ECO:0007669"/>
    <property type="project" value="TreeGrafter"/>
</dbReference>
<sequence length="1561" mass="179069">MARGNIANRYLQNIEGGSTTATSASNNFASRIFSSSPLRENKNVANSGRITSLKSNLPTPRNNLLKEEEPSDVTGLRGRKKFTKKASDENLNASWFDNQRQSLQGYEYLCRVGEAKRWIENCIEEELPSEAELCNDGFRDGVILAKLTRAFVPELVRKIIPSSKKLQFRHTENINNFFQFLDIVEIPELFRFELTDLYDKKNIPKVIFCIHALSFLLAQDEKAPQMTELVGKLEFTDEEISASQKALNGAHLPNFNSVKKEQSNETSVRSNSPNKGLSFRNKSFIDYDDENYNSRAPASPKRKSVPLSVTKKVESEPESEDPEPTNEELELVLKSVIRFQSLARGSIFRYRMFVQKMVLKANEEYLRDIQSIFRAKKFRNGPFIKESKIQKTTPSVIELQSFIRGAMTRKVLRHSVKKIHRKNIDHIVVFQSCIRGTLLRSHLLTQLDDLGCTESLESIIKLQSVIRRVLYKRLFEKNIREAFGSATSLIELQSVIRGGLIRKDLVHCLKTLDFTSSSITKLQAMIRRKIFSQKHQSNLKNLADASSSIIAFQSKVRMILYEKKFRKMLQYLNNCRSPITELQAISRGGASRIKLNATLDTLDLCENKASKLTAIIRGNQTRDSVNSFKARLRKEGSEDITYIQAAIRGLLARFGQDMFLDELEDHETSIISVQSKIRGNLKRDADRKRDEYYLANVDKVIKIQSLIKGKDFTDAYKKLLTMSNPPIGVIAKFAHLLNDTDKDFQDEIYFNQLNAKIVHKTKETEMLEQTNKELDIKIALLVKNKITLDELVRQRNNGYQGYKVDLDPNLGNLDINSLNKITRVRIEIHQKLFYLLQTEPKYFINIVNKYEFGKGDNQHLKEIQLNILKVFNHGGCGLGYASARSMSPKRRGSPTRKSTDEYKGVFKREEFLFMRFLTDMIKFDIENSTSINDFANRYIENSGTMWQKLFNSFIRTPKQKNILKNLFGSLISSVADIENLSLESDPLKIYQSILEDEDKPVHTRITVEEAIQKPEVRNQFVKNLAQLRELSNSFFELIWEKIDILPLFLKVMMSSMFFSLKSKFQDTISEKLILSICGYILVDLYLNSIVVSPENYGITLTTLNTSTTLKFKGNLHKIAKLLGQMTLMVPFSIEEVYLQPLNEYIESQSVLVEKILKRLTIKSNCNIEKLYEMSVLDDLSLYKKPTLLIEVEDLSKITSLISNNSDLLSPKEDLMNKYLSELDEVSKQSHKSLKHLIGAKEFRLTLDPVIKDMESEYNGSKKNALLIQAKRCVIYMLQVQGGRNLLDLLLSKIGPVDEKKFAQIIHNEAKEKSEKNIYTNASQGSLGDLLKMSYHDLKCLALEKILELESMGILERENNFQQLINEIAYDIRAKKHQRLSKKEQIKGAEKVLKGIEDKEKRLKKILDVYNDSISKAMASLQSQPTQSKKKLFPFFSKQYFYQRELRRQGKTPKFGSYKYSAKYLSDQGILGELKGVKCGVIGLELPKVDFMFSCDEVGVFLIEAASGSVPIPDAIAKLSLDDLLLFQYENKDFVEIYDGIVKFNTDTFLNFIFKKFYDNSG</sequence>
<feature type="compositionally biased region" description="Acidic residues" evidence="1">
    <location>
        <begin position="316"/>
        <end position="326"/>
    </location>
</feature>
<dbReference type="PROSITE" id="PS50018">
    <property type="entry name" value="RAS_GTPASE_ACTIV_2"/>
    <property type="match status" value="1"/>
</dbReference>
<dbReference type="Gene3D" id="1.10.418.10">
    <property type="entry name" value="Calponin-like domain"/>
    <property type="match status" value="1"/>
</dbReference>
<keyword evidence="5" id="KW-1185">Reference proteome</keyword>
<dbReference type="RefSeq" id="XP_064855146.1">
    <property type="nucleotide sequence ID" value="XM_064999074.1"/>
</dbReference>
<dbReference type="EMBL" id="BTFZ01000019">
    <property type="protein sequence ID" value="GMM38150.1"/>
    <property type="molecule type" value="Genomic_DNA"/>
</dbReference>
<evidence type="ECO:0000259" key="2">
    <source>
        <dbReference type="PROSITE" id="PS50018"/>
    </source>
</evidence>
<dbReference type="Pfam" id="PF00612">
    <property type="entry name" value="IQ"/>
    <property type="match status" value="1"/>
</dbReference>
<feature type="region of interest" description="Disordered" evidence="1">
    <location>
        <begin position="44"/>
        <end position="72"/>
    </location>
</feature>
<dbReference type="GO" id="GO:0005096">
    <property type="term" value="F:GTPase activator activity"/>
    <property type="evidence" value="ECO:0007669"/>
    <property type="project" value="TreeGrafter"/>
</dbReference>
<accession>A0AAV5QVE3</accession>
<feature type="compositionally biased region" description="Polar residues" evidence="1">
    <location>
        <begin position="44"/>
        <end position="62"/>
    </location>
</feature>
<feature type="compositionally biased region" description="Polar residues" evidence="1">
    <location>
        <begin position="264"/>
        <end position="275"/>
    </location>
</feature>
<dbReference type="Proteomes" id="UP001360560">
    <property type="component" value="Unassembled WGS sequence"/>
</dbReference>
<gene>
    <name evidence="4" type="ORF">DASC09_054890</name>
</gene>
<dbReference type="Gene3D" id="1.10.506.10">
    <property type="entry name" value="GTPase Activation - p120gap, domain 1"/>
    <property type="match status" value="1"/>
</dbReference>
<evidence type="ECO:0000313" key="4">
    <source>
        <dbReference type="EMBL" id="GMM38150.1"/>
    </source>
</evidence>
<feature type="region of interest" description="Disordered" evidence="1">
    <location>
        <begin position="253"/>
        <end position="326"/>
    </location>
</feature>
<dbReference type="InterPro" id="IPR000048">
    <property type="entry name" value="IQ_motif_EF-hand-BS"/>
</dbReference>
<feature type="domain" description="Calponin-homology (CH)" evidence="3">
    <location>
        <begin position="109"/>
        <end position="217"/>
    </location>
</feature>
<dbReference type="InterPro" id="IPR036872">
    <property type="entry name" value="CH_dom_sf"/>
</dbReference>
<dbReference type="InterPro" id="IPR008936">
    <property type="entry name" value="Rho_GTPase_activation_prot"/>
</dbReference>
<dbReference type="SUPFAM" id="SSF47576">
    <property type="entry name" value="Calponin-homology domain, CH-domain"/>
    <property type="match status" value="1"/>
</dbReference>
<dbReference type="GO" id="GO:0051015">
    <property type="term" value="F:actin filament binding"/>
    <property type="evidence" value="ECO:0007669"/>
    <property type="project" value="TreeGrafter"/>
</dbReference>
<evidence type="ECO:0000313" key="5">
    <source>
        <dbReference type="Proteomes" id="UP001360560"/>
    </source>
</evidence>
<dbReference type="CDD" id="cd21206">
    <property type="entry name" value="CH_IQGAP"/>
    <property type="match status" value="1"/>
</dbReference>
<feature type="domain" description="Ras-GAP" evidence="2">
    <location>
        <begin position="908"/>
        <end position="1127"/>
    </location>
</feature>
<evidence type="ECO:0000256" key="1">
    <source>
        <dbReference type="SAM" id="MobiDB-lite"/>
    </source>
</evidence>
<dbReference type="InterPro" id="IPR001936">
    <property type="entry name" value="RasGAP_dom"/>
</dbReference>
<dbReference type="SMART" id="SM00015">
    <property type="entry name" value="IQ"/>
    <property type="match status" value="5"/>
</dbReference>
<dbReference type="PANTHER" id="PTHR14149">
    <property type="entry name" value="RAS GTPASE-ACTIVATING PROTEIN WITH IQ MOTIF"/>
    <property type="match status" value="1"/>
</dbReference>
<name>A0AAV5QVE3_9ASCO</name>
<reference evidence="4 5" key="1">
    <citation type="journal article" date="2023" name="Elife">
        <title>Identification of key yeast species and microbe-microbe interactions impacting larval growth of Drosophila in the wild.</title>
        <authorList>
            <person name="Mure A."/>
            <person name="Sugiura Y."/>
            <person name="Maeda R."/>
            <person name="Honda K."/>
            <person name="Sakurai N."/>
            <person name="Takahashi Y."/>
            <person name="Watada M."/>
            <person name="Katoh T."/>
            <person name="Gotoh A."/>
            <person name="Gotoh Y."/>
            <person name="Taniguchi I."/>
            <person name="Nakamura K."/>
            <person name="Hayashi T."/>
            <person name="Katayama T."/>
            <person name="Uemura T."/>
            <person name="Hattori Y."/>
        </authorList>
    </citation>
    <scope>NUCLEOTIDE SEQUENCE [LARGE SCALE GENOMIC DNA]</scope>
    <source>
        <strain evidence="4 5">SC-9</strain>
    </source>
</reference>
<proteinExistence type="predicted"/>
<comment type="caution">
    <text evidence="4">The sequence shown here is derived from an EMBL/GenBank/DDBJ whole genome shotgun (WGS) entry which is preliminary data.</text>
</comment>
<dbReference type="Pfam" id="PF00307">
    <property type="entry name" value="CH"/>
    <property type="match status" value="1"/>
</dbReference>
<dbReference type="GeneID" id="90076139"/>
<dbReference type="SMART" id="SM00033">
    <property type="entry name" value="CH"/>
    <property type="match status" value="1"/>
</dbReference>